<evidence type="ECO:0000313" key="1">
    <source>
        <dbReference type="EMBL" id="KTB43690.1"/>
    </source>
</evidence>
<dbReference type="AlphaFoldDB" id="A0A0W0G545"/>
<dbReference type="EMBL" id="LATX01001108">
    <property type="protein sequence ID" value="KTB43690.1"/>
    <property type="molecule type" value="Genomic_DNA"/>
</dbReference>
<name>A0A0W0G545_MONRR</name>
<organism evidence="1 2">
    <name type="scientific">Moniliophthora roreri</name>
    <name type="common">Frosty pod rot fungus</name>
    <name type="synonym">Monilia roreri</name>
    <dbReference type="NCBI Taxonomy" id="221103"/>
    <lineage>
        <taxon>Eukaryota</taxon>
        <taxon>Fungi</taxon>
        <taxon>Dikarya</taxon>
        <taxon>Basidiomycota</taxon>
        <taxon>Agaricomycotina</taxon>
        <taxon>Agaricomycetes</taxon>
        <taxon>Agaricomycetidae</taxon>
        <taxon>Agaricales</taxon>
        <taxon>Marasmiineae</taxon>
        <taxon>Marasmiaceae</taxon>
        <taxon>Moniliophthora</taxon>
    </lineage>
</organism>
<reference evidence="1 2" key="1">
    <citation type="submission" date="2015-12" db="EMBL/GenBank/DDBJ databases">
        <title>Draft genome sequence of Moniliophthora roreri, the causal agent of frosty pod rot of cacao.</title>
        <authorList>
            <person name="Aime M.C."/>
            <person name="Diaz-Valderrama J.R."/>
            <person name="Kijpornyongpan T."/>
            <person name="Phillips-Mora W."/>
        </authorList>
    </citation>
    <scope>NUCLEOTIDE SEQUENCE [LARGE SCALE GENOMIC DNA]</scope>
    <source>
        <strain evidence="1 2">MCA 2952</strain>
    </source>
</reference>
<proteinExistence type="predicted"/>
<accession>A0A0W0G545</accession>
<protein>
    <submittedName>
        <fullName evidence="1">Uncharacterized protein</fullName>
    </submittedName>
</protein>
<sequence>MCTIPSLDHLTPKKAAHLPTTHQNSLIVWSTLQS</sequence>
<comment type="caution">
    <text evidence="1">The sequence shown here is derived from an EMBL/GenBank/DDBJ whole genome shotgun (WGS) entry which is preliminary data.</text>
</comment>
<evidence type="ECO:0000313" key="2">
    <source>
        <dbReference type="Proteomes" id="UP000054988"/>
    </source>
</evidence>
<gene>
    <name evidence="1" type="ORF">WG66_3732</name>
</gene>
<dbReference type="Proteomes" id="UP000054988">
    <property type="component" value="Unassembled WGS sequence"/>
</dbReference>